<evidence type="ECO:0000313" key="7">
    <source>
        <dbReference type="EMBL" id="PWN45979.1"/>
    </source>
</evidence>
<comment type="similarity">
    <text evidence="2 6">Belongs to the OST5 family.</text>
</comment>
<evidence type="ECO:0000313" key="8">
    <source>
        <dbReference type="Proteomes" id="UP000245783"/>
    </source>
</evidence>
<keyword evidence="4 6" id="KW-1133">Transmembrane helix</keyword>
<keyword evidence="5 6" id="KW-0472">Membrane</keyword>
<dbReference type="GeneID" id="37034718"/>
<proteinExistence type="inferred from homology"/>
<gene>
    <name evidence="7" type="ORF">IE81DRAFT_319836</name>
</gene>
<reference evidence="7 8" key="1">
    <citation type="journal article" date="2018" name="Mol. Biol. Evol.">
        <title>Broad Genomic Sampling Reveals a Smut Pathogenic Ancestry of the Fungal Clade Ustilaginomycotina.</title>
        <authorList>
            <person name="Kijpornyongpan T."/>
            <person name="Mondo S.J."/>
            <person name="Barry K."/>
            <person name="Sandor L."/>
            <person name="Lee J."/>
            <person name="Lipzen A."/>
            <person name="Pangilinan J."/>
            <person name="LaButti K."/>
            <person name="Hainaut M."/>
            <person name="Henrissat B."/>
            <person name="Grigoriev I.V."/>
            <person name="Spatafora J.W."/>
            <person name="Aime M.C."/>
        </authorList>
    </citation>
    <scope>NUCLEOTIDE SEQUENCE [LARGE SCALE GENOMIC DNA]</scope>
    <source>
        <strain evidence="7 8">MCA 4658</strain>
    </source>
</reference>
<keyword evidence="8" id="KW-1185">Reference proteome</keyword>
<dbReference type="InterPro" id="IPR007915">
    <property type="entry name" value="TMEM258/Ost5"/>
</dbReference>
<protein>
    <recommendedName>
        <fullName evidence="6">Dolichyl-diphosphooligosaccharide-protein glycosyltransferase subunit OST5</fullName>
    </recommendedName>
</protein>
<evidence type="ECO:0000256" key="1">
    <source>
        <dbReference type="ARBA" id="ARBA00004141"/>
    </source>
</evidence>
<dbReference type="AlphaFoldDB" id="A0A316W7Y5"/>
<keyword evidence="3 6" id="KW-0812">Transmembrane</keyword>
<evidence type="ECO:0000256" key="2">
    <source>
        <dbReference type="ARBA" id="ARBA00009825"/>
    </source>
</evidence>
<name>A0A316W7Y5_9BASI</name>
<dbReference type="Proteomes" id="UP000245783">
    <property type="component" value="Unassembled WGS sequence"/>
</dbReference>
<evidence type="ECO:0000256" key="6">
    <source>
        <dbReference type="RuleBase" id="RU367008"/>
    </source>
</evidence>
<dbReference type="RefSeq" id="XP_025373139.1">
    <property type="nucleotide sequence ID" value="XM_025512848.1"/>
</dbReference>
<comment type="subunit">
    <text evidence="6">Component of the oligosaccharyltransferase (OST) complex.</text>
</comment>
<dbReference type="EMBL" id="KZ819353">
    <property type="protein sequence ID" value="PWN45979.1"/>
    <property type="molecule type" value="Genomic_DNA"/>
</dbReference>
<accession>A0A316W7Y5</accession>
<evidence type="ECO:0000256" key="4">
    <source>
        <dbReference type="ARBA" id="ARBA00022989"/>
    </source>
</evidence>
<dbReference type="InParanoid" id="A0A316W7Y5"/>
<comment type="function">
    <text evidence="6">Subunit of the oligosaccharyl transferase (OST) complex that catalyzes the initial transfer of a defined glycan (Glc(3)Man(9)GlcNAc(2) in eukaryotes) from the lipid carrier dolichol-pyrophosphate to an asparagine residue within an Asn-X-Ser/Thr consensus motif in nascent polypeptide chains, the first step in protein N-glycosylation. N-glycosylation occurs cotranslationally and the complex associates with the Sec61 complex at the channel-forming translocon complex that mediates protein translocation across the endoplasmic reticulum (ER). All subunits are required for a maximal enzyme activity.</text>
</comment>
<dbReference type="GO" id="GO:0008250">
    <property type="term" value="C:oligosaccharyltransferase complex"/>
    <property type="evidence" value="ECO:0007669"/>
    <property type="project" value="UniProtKB-UniRule"/>
</dbReference>
<feature type="transmembrane region" description="Helical" evidence="6">
    <location>
        <begin position="28"/>
        <end position="47"/>
    </location>
</feature>
<evidence type="ECO:0000256" key="5">
    <source>
        <dbReference type="ARBA" id="ARBA00023136"/>
    </source>
</evidence>
<comment type="subcellular location">
    <subcellularLocation>
        <location evidence="1 6">Membrane</location>
        <topology evidence="1 6">Multi-pass membrane protein</topology>
    </subcellularLocation>
</comment>
<evidence type="ECO:0000256" key="3">
    <source>
        <dbReference type="ARBA" id="ARBA00022692"/>
    </source>
</evidence>
<comment type="caution">
    <text evidence="6">Lacks conserved residue(s) required for the propagation of feature annotation.</text>
</comment>
<dbReference type="Pfam" id="PF05251">
    <property type="entry name" value="Ost5"/>
    <property type="match status" value="1"/>
</dbReference>
<sequence>MVQQVAFSVAESAHISAQAFTPDIPVSLLPYLATLLLSLAFLLGFYFTTVAQSSEGHDILCGACKHFDEGNFGQAA</sequence>
<organism evidence="7 8">
    <name type="scientific">Ceraceosorus guamensis</name>
    <dbReference type="NCBI Taxonomy" id="1522189"/>
    <lineage>
        <taxon>Eukaryota</taxon>
        <taxon>Fungi</taxon>
        <taxon>Dikarya</taxon>
        <taxon>Basidiomycota</taxon>
        <taxon>Ustilaginomycotina</taxon>
        <taxon>Exobasidiomycetes</taxon>
        <taxon>Ceraceosorales</taxon>
        <taxon>Ceraceosoraceae</taxon>
        <taxon>Ceraceosorus</taxon>
    </lineage>
</organism>
<dbReference type="GO" id="GO:0006487">
    <property type="term" value="P:protein N-linked glycosylation"/>
    <property type="evidence" value="ECO:0007669"/>
    <property type="project" value="UniProtKB-UniRule"/>
</dbReference>